<protein>
    <submittedName>
        <fullName evidence="1">Uncharacterized protein</fullName>
    </submittedName>
</protein>
<sequence>MLHPEVLHPEVAAALAWSLPENPCQQPKLAGKSADIVDTQGIPSRMDVDSYKIDRFKRQEKRWLKCVANYKQGLVTDFSRLKDSAQYGLTQQQADKILAKLALIQASVEAPTYVTNMQ</sequence>
<proteinExistence type="predicted"/>
<reference evidence="1" key="1">
    <citation type="submission" date="2020-05" db="EMBL/GenBank/DDBJ databases">
        <title>Sulfur intermediates as new biogeochemical hubs in an aquatic model microbial ecosystem.</title>
        <authorList>
            <person name="Vigneron A."/>
        </authorList>
    </citation>
    <scope>NUCLEOTIDE SEQUENCE</scope>
    <source>
        <strain evidence="1">Bin.250</strain>
    </source>
</reference>
<dbReference type="Proteomes" id="UP000754644">
    <property type="component" value="Unassembled WGS sequence"/>
</dbReference>
<gene>
    <name evidence="1" type="ORF">HQ497_09305</name>
</gene>
<dbReference type="EMBL" id="JABMOJ010000347">
    <property type="protein sequence ID" value="NQV65549.1"/>
    <property type="molecule type" value="Genomic_DNA"/>
</dbReference>
<evidence type="ECO:0000313" key="2">
    <source>
        <dbReference type="Proteomes" id="UP000754644"/>
    </source>
</evidence>
<name>A0A973A896_9GAMM</name>
<organism evidence="1 2">
    <name type="scientific">SAR86 cluster bacterium</name>
    <dbReference type="NCBI Taxonomy" id="2030880"/>
    <lineage>
        <taxon>Bacteria</taxon>
        <taxon>Pseudomonadati</taxon>
        <taxon>Pseudomonadota</taxon>
        <taxon>Gammaproteobacteria</taxon>
        <taxon>SAR86 cluster</taxon>
    </lineage>
</organism>
<comment type="caution">
    <text evidence="1">The sequence shown here is derived from an EMBL/GenBank/DDBJ whole genome shotgun (WGS) entry which is preliminary data.</text>
</comment>
<accession>A0A973A896</accession>
<dbReference type="AlphaFoldDB" id="A0A973A896"/>
<evidence type="ECO:0000313" key="1">
    <source>
        <dbReference type="EMBL" id="NQV65549.1"/>
    </source>
</evidence>